<feature type="transmembrane region" description="Helical" evidence="1">
    <location>
        <begin position="355"/>
        <end position="373"/>
    </location>
</feature>
<dbReference type="InterPro" id="IPR010640">
    <property type="entry name" value="Low_temperature_requirement_A"/>
</dbReference>
<feature type="transmembrane region" description="Helical" evidence="1">
    <location>
        <begin position="276"/>
        <end position="299"/>
    </location>
</feature>
<dbReference type="PANTHER" id="PTHR36840:SF1">
    <property type="entry name" value="BLL5714 PROTEIN"/>
    <property type="match status" value="1"/>
</dbReference>
<feature type="transmembrane region" description="Helical" evidence="1">
    <location>
        <begin position="385"/>
        <end position="418"/>
    </location>
</feature>
<evidence type="ECO:0000313" key="2">
    <source>
        <dbReference type="EMBL" id="VEI22505.1"/>
    </source>
</evidence>
<feature type="transmembrane region" description="Helical" evidence="1">
    <location>
        <begin position="192"/>
        <end position="216"/>
    </location>
</feature>
<dbReference type="EMBL" id="LR134479">
    <property type="protein sequence ID" value="VEI22505.1"/>
    <property type="molecule type" value="Genomic_DNA"/>
</dbReference>
<feature type="transmembrane region" description="Helical" evidence="1">
    <location>
        <begin position="104"/>
        <end position="124"/>
    </location>
</feature>
<proteinExistence type="predicted"/>
<sequence>MRVGFGWEATNNAAKTKGWAHTHFQFDPVGWRQTQTLKGPNMSSLSEPIGRLYLRPMHPRTPGDKARAASAVELFLDLVFATAILFAGSQIHHVLGQGNFGHGVVSYLLVMFFIWWTWVNFAWLSSSFEVDDWLYRSLAAIQMLGVLVVAGGVEQTFGGTVNVALIGYITIRAAQIGQWARASRCGGPAGRAALIYAVGIAVLAVLWVVCALWVPFLALPLVVGELAVPIIAERIGRTPWHAPHITERYGLLTLIVLGGSLRAAAIAVSRALGDHVPALFGVAVLSVLVAGGMWWIYFWAPHRDVITPKRYLSPLKYGYLHYFIFAAAGAFAAAVEVIIDLLAHDNYLMEHQAGLTLSIPVGVFVVAAWLAVLREHAPLPVSISLPVAGVLIVLEGFLPFPFIFIALTVVMLVTLLVLYQPVPSRATEDHKSVEDTANVS</sequence>
<feature type="transmembrane region" description="Helical" evidence="1">
    <location>
        <begin position="249"/>
        <end position="269"/>
    </location>
</feature>
<organism evidence="2 3">
    <name type="scientific">Rothia aeria</name>
    <dbReference type="NCBI Taxonomy" id="172042"/>
    <lineage>
        <taxon>Bacteria</taxon>
        <taxon>Bacillati</taxon>
        <taxon>Actinomycetota</taxon>
        <taxon>Actinomycetes</taxon>
        <taxon>Micrococcales</taxon>
        <taxon>Micrococcaceae</taxon>
        <taxon>Rothia</taxon>
    </lineage>
</organism>
<evidence type="ECO:0000313" key="3">
    <source>
        <dbReference type="Proteomes" id="UP000282386"/>
    </source>
</evidence>
<feature type="transmembrane region" description="Helical" evidence="1">
    <location>
        <begin position="74"/>
        <end position="92"/>
    </location>
</feature>
<name>A0A7Z9D636_9MICC</name>
<gene>
    <name evidence="2" type="ORF">NCTC10207_00583</name>
</gene>
<protein>
    <submittedName>
        <fullName evidence="2">Predicted membrane protein</fullName>
    </submittedName>
</protein>
<dbReference type="PANTHER" id="PTHR36840">
    <property type="entry name" value="BLL5714 PROTEIN"/>
    <property type="match status" value="1"/>
</dbReference>
<dbReference type="AlphaFoldDB" id="A0A7Z9D636"/>
<dbReference type="Proteomes" id="UP000282386">
    <property type="component" value="Chromosome"/>
</dbReference>
<evidence type="ECO:0000256" key="1">
    <source>
        <dbReference type="SAM" id="Phobius"/>
    </source>
</evidence>
<keyword evidence="1" id="KW-1133">Transmembrane helix</keyword>
<reference evidence="2 3" key="1">
    <citation type="submission" date="2018-12" db="EMBL/GenBank/DDBJ databases">
        <authorList>
            <consortium name="Pathogen Informatics"/>
        </authorList>
    </citation>
    <scope>NUCLEOTIDE SEQUENCE [LARGE SCALE GENOMIC DNA]</scope>
    <source>
        <strain evidence="2 3">NCTC10207</strain>
    </source>
</reference>
<feature type="transmembrane region" description="Helical" evidence="1">
    <location>
        <begin position="133"/>
        <end position="153"/>
    </location>
</feature>
<feature type="transmembrane region" description="Helical" evidence="1">
    <location>
        <begin position="319"/>
        <end position="343"/>
    </location>
</feature>
<keyword evidence="1" id="KW-0472">Membrane</keyword>
<dbReference type="Pfam" id="PF06772">
    <property type="entry name" value="LtrA"/>
    <property type="match status" value="1"/>
</dbReference>
<accession>A0A7Z9D636</accession>
<keyword evidence="1" id="KW-0812">Transmembrane</keyword>